<organism evidence="14">
    <name type="scientific">Arion vulgaris</name>
    <dbReference type="NCBI Taxonomy" id="1028688"/>
    <lineage>
        <taxon>Eukaryota</taxon>
        <taxon>Metazoa</taxon>
        <taxon>Spiralia</taxon>
        <taxon>Lophotrochozoa</taxon>
        <taxon>Mollusca</taxon>
        <taxon>Gastropoda</taxon>
        <taxon>Heterobranchia</taxon>
        <taxon>Euthyneura</taxon>
        <taxon>Panpulmonata</taxon>
        <taxon>Eupulmonata</taxon>
        <taxon>Stylommatophora</taxon>
        <taxon>Helicina</taxon>
        <taxon>Arionoidea</taxon>
        <taxon>Arionidae</taxon>
        <taxon>Arion</taxon>
    </lineage>
</organism>
<dbReference type="InterPro" id="IPR000276">
    <property type="entry name" value="GPCR_Rhodpsn"/>
</dbReference>
<feature type="transmembrane region" description="Helical" evidence="12">
    <location>
        <begin position="137"/>
        <end position="159"/>
    </location>
</feature>
<reference evidence="14" key="1">
    <citation type="submission" date="2014-12" db="EMBL/GenBank/DDBJ databases">
        <title>Insight into the proteome of Arion vulgaris.</title>
        <authorList>
            <person name="Aradska J."/>
            <person name="Bulat T."/>
            <person name="Smidak R."/>
            <person name="Sarate P."/>
            <person name="Gangsoo J."/>
            <person name="Sialana F."/>
            <person name="Bilban M."/>
            <person name="Lubec G."/>
        </authorList>
    </citation>
    <scope>NUCLEOTIDE SEQUENCE</scope>
    <source>
        <tissue evidence="14">Skin</tissue>
    </source>
</reference>
<evidence type="ECO:0000256" key="5">
    <source>
        <dbReference type="ARBA" id="ARBA00023040"/>
    </source>
</evidence>
<dbReference type="AlphaFoldDB" id="A0A0B6YIM6"/>
<dbReference type="PRINTS" id="PR01565">
    <property type="entry name" value="NEUROMEDINUR"/>
</dbReference>
<dbReference type="PROSITE" id="PS50262">
    <property type="entry name" value="G_PROTEIN_RECEP_F1_2"/>
    <property type="match status" value="1"/>
</dbReference>
<evidence type="ECO:0000256" key="3">
    <source>
        <dbReference type="ARBA" id="ARBA00022692"/>
    </source>
</evidence>
<keyword evidence="8 11" id="KW-0675">Receptor</keyword>
<dbReference type="PANTHER" id="PTHR24243:SF208">
    <property type="entry name" value="PYROKININ-1 RECEPTOR"/>
    <property type="match status" value="1"/>
</dbReference>
<dbReference type="PROSITE" id="PS00237">
    <property type="entry name" value="G_PROTEIN_RECEP_F1_1"/>
    <property type="match status" value="1"/>
</dbReference>
<dbReference type="InterPro" id="IPR005390">
    <property type="entry name" value="NeuromedU_rcpt"/>
</dbReference>
<protein>
    <recommendedName>
        <fullName evidence="13">G-protein coupled receptors family 1 profile domain-containing protein</fullName>
    </recommendedName>
</protein>
<keyword evidence="5 11" id="KW-0297">G-protein coupled receptor</keyword>
<keyword evidence="6 12" id="KW-0472">Membrane</keyword>
<evidence type="ECO:0000256" key="12">
    <source>
        <dbReference type="SAM" id="Phobius"/>
    </source>
</evidence>
<evidence type="ECO:0000259" key="13">
    <source>
        <dbReference type="PROSITE" id="PS50262"/>
    </source>
</evidence>
<accession>A0A0B6YIM6</accession>
<dbReference type="PRINTS" id="PR00237">
    <property type="entry name" value="GPCRRHODOPSN"/>
</dbReference>
<feature type="non-terminal residue" evidence="14">
    <location>
        <position position="381"/>
    </location>
</feature>
<evidence type="ECO:0000256" key="8">
    <source>
        <dbReference type="ARBA" id="ARBA00023170"/>
    </source>
</evidence>
<keyword evidence="10 11" id="KW-0807">Transducer</keyword>
<proteinExistence type="inferred from homology"/>
<gene>
    <name evidence="14" type="primary">ORF26736</name>
</gene>
<keyword evidence="9" id="KW-0325">Glycoprotein</keyword>
<keyword evidence="7" id="KW-1015">Disulfide bond</keyword>
<dbReference type="InterPro" id="IPR017452">
    <property type="entry name" value="GPCR_Rhodpsn_7TM"/>
</dbReference>
<dbReference type="EMBL" id="HACG01009213">
    <property type="protein sequence ID" value="CEK56078.1"/>
    <property type="molecule type" value="Transcribed_RNA"/>
</dbReference>
<feature type="transmembrane region" description="Helical" evidence="12">
    <location>
        <begin position="99"/>
        <end position="117"/>
    </location>
</feature>
<comment type="subcellular location">
    <subcellularLocation>
        <location evidence="1">Cell membrane</location>
        <topology evidence="1">Multi-pass membrane protein</topology>
    </subcellularLocation>
</comment>
<evidence type="ECO:0000313" key="14">
    <source>
        <dbReference type="EMBL" id="CEK56078.1"/>
    </source>
</evidence>
<sequence length="381" mass="43879">MMDNHHVPLTDLTERLANLSMWALNWSYFDHDNLNLSLQSGDEVDRILQNIMGAKRKDIRTVVPITVVYTAIFLTGVIGNICTCIVIARNAYMRTVTNYYLFSLAVSDVLTLVVALPPELYTIWEAYPWHLGEPFCIFRALLIEMTTYASVLTITSFTVERYIAICHPIRSQRSSRQTRAARCVLSIWIISVLCALPYPIHTRVFTFVTDPRHDRPLSDSLVCNIPFPWQNRMGYFFQVSTFVFFIFPMVIIVVMYLLIGMRLRNSAPASSLVPQPHPTTTAASRARRAVLKMLVAVVVAFFVCWAPFHAQRLMTLYIRHEQWTPTLLLIQSHLFYISGVLYFLSCTVNPILYNLLSRKFRNAFKRTLCRCCLSFETHSIP</sequence>
<evidence type="ECO:0000256" key="9">
    <source>
        <dbReference type="ARBA" id="ARBA00023180"/>
    </source>
</evidence>
<keyword evidence="3 11" id="KW-0812">Transmembrane</keyword>
<keyword evidence="2" id="KW-1003">Cell membrane</keyword>
<name>A0A0B6YIM6_9EUPU</name>
<feature type="transmembrane region" description="Helical" evidence="12">
    <location>
        <begin position="289"/>
        <end position="308"/>
    </location>
</feature>
<dbReference type="Gene3D" id="1.20.1070.10">
    <property type="entry name" value="Rhodopsin 7-helix transmembrane proteins"/>
    <property type="match status" value="1"/>
</dbReference>
<feature type="transmembrane region" description="Helical" evidence="12">
    <location>
        <begin position="235"/>
        <end position="259"/>
    </location>
</feature>
<evidence type="ECO:0000256" key="4">
    <source>
        <dbReference type="ARBA" id="ARBA00022989"/>
    </source>
</evidence>
<evidence type="ECO:0000256" key="11">
    <source>
        <dbReference type="RuleBase" id="RU000688"/>
    </source>
</evidence>
<dbReference type="CDD" id="cd15134">
    <property type="entry name" value="7tmA_capaR"/>
    <property type="match status" value="1"/>
</dbReference>
<evidence type="ECO:0000256" key="2">
    <source>
        <dbReference type="ARBA" id="ARBA00022475"/>
    </source>
</evidence>
<evidence type="ECO:0000256" key="1">
    <source>
        <dbReference type="ARBA" id="ARBA00004651"/>
    </source>
</evidence>
<dbReference type="PANTHER" id="PTHR24243">
    <property type="entry name" value="G-PROTEIN COUPLED RECEPTOR"/>
    <property type="match status" value="1"/>
</dbReference>
<dbReference type="SUPFAM" id="SSF81321">
    <property type="entry name" value="Family A G protein-coupled receptor-like"/>
    <property type="match status" value="1"/>
</dbReference>
<evidence type="ECO:0000256" key="6">
    <source>
        <dbReference type="ARBA" id="ARBA00023136"/>
    </source>
</evidence>
<dbReference type="Pfam" id="PF00001">
    <property type="entry name" value="7tm_1"/>
    <property type="match status" value="1"/>
</dbReference>
<feature type="transmembrane region" description="Helical" evidence="12">
    <location>
        <begin position="180"/>
        <end position="200"/>
    </location>
</feature>
<feature type="domain" description="G-protein coupled receptors family 1 profile" evidence="13">
    <location>
        <begin position="79"/>
        <end position="353"/>
    </location>
</feature>
<dbReference type="GO" id="GO:0001607">
    <property type="term" value="F:neuromedin U receptor activity"/>
    <property type="evidence" value="ECO:0007669"/>
    <property type="project" value="InterPro"/>
</dbReference>
<dbReference type="GO" id="GO:0005886">
    <property type="term" value="C:plasma membrane"/>
    <property type="evidence" value="ECO:0007669"/>
    <property type="project" value="UniProtKB-SubCell"/>
</dbReference>
<evidence type="ECO:0000256" key="7">
    <source>
        <dbReference type="ARBA" id="ARBA00023157"/>
    </source>
</evidence>
<evidence type="ECO:0000256" key="10">
    <source>
        <dbReference type="ARBA" id="ARBA00023224"/>
    </source>
</evidence>
<keyword evidence="4 12" id="KW-1133">Transmembrane helix</keyword>
<feature type="transmembrane region" description="Helical" evidence="12">
    <location>
        <begin position="62"/>
        <end position="87"/>
    </location>
</feature>
<comment type="similarity">
    <text evidence="11">Belongs to the G-protein coupled receptor 1 family.</text>
</comment>
<feature type="transmembrane region" description="Helical" evidence="12">
    <location>
        <begin position="334"/>
        <end position="356"/>
    </location>
</feature>